<organism evidence="2 3">
    <name type="scientific">Trypanosoma rangeli SC58</name>
    <dbReference type="NCBI Taxonomy" id="429131"/>
    <lineage>
        <taxon>Eukaryota</taxon>
        <taxon>Discoba</taxon>
        <taxon>Euglenozoa</taxon>
        <taxon>Kinetoplastea</taxon>
        <taxon>Metakinetoplastina</taxon>
        <taxon>Trypanosomatida</taxon>
        <taxon>Trypanosomatidae</taxon>
        <taxon>Trypanosoma</taxon>
        <taxon>Herpetosoma</taxon>
    </lineage>
</organism>
<name>A0A061IYL9_TRYRA</name>
<dbReference type="OrthoDB" id="249185at2759"/>
<protein>
    <submittedName>
        <fullName evidence="2">Uncharacterized protein</fullName>
    </submittedName>
</protein>
<dbReference type="Proteomes" id="UP000031737">
    <property type="component" value="Unassembled WGS sequence"/>
</dbReference>
<feature type="region of interest" description="Disordered" evidence="1">
    <location>
        <begin position="733"/>
        <end position="798"/>
    </location>
</feature>
<dbReference type="AlphaFoldDB" id="A0A061IYL9"/>
<evidence type="ECO:0000313" key="2">
    <source>
        <dbReference type="EMBL" id="ESL06102.1"/>
    </source>
</evidence>
<feature type="region of interest" description="Disordered" evidence="1">
    <location>
        <begin position="1"/>
        <end position="41"/>
    </location>
</feature>
<sequence>MSAPSPVSSRSTYDEETENLMSPVANASQTDESPRQETTKPITQKLSQAPYAVNRTVTEVTTMGHAVRVPQALRAATRRTMLDVLTQLRHQKDNDAVGCPGACLTVRPLCNTRTELNNNGILTVTDAAAPSLLPNTTQVETNKTNTLHSDHSRSLRYLMPSYRAMSGGLEGQHEQAMNEDNISDFDDDSDDGGRPGQLPQRGSLERLSTANRSPQRRSWDSTVSEENTRRYTEHHRAWVRLFELDDPELEEQGGGAEQTTVLPTAKGTPAPRTSTNYSCSSAGLFQGLWTEAEDGSRQTTGSRTSLATLLNEAETRDEEACAQSVTVAGCVSNTDERLRHFTDMLPAEEAKDNHMPSRHSFGKPMFFTTIPTNGGGASVSAAFAVLQGATKRVVGRGGINAVLKQLSENPTSARVVAYLTHSFEDWKLDAALIRRADEEAKSHDLASVGPSLLESSGVQLKLLVKMVENAFSLYCIRCEVVWADAQTSRELCFGARATDVMKSVREQQGDEQEGGGVEEGVGHNASTAAATWTVVLTTAAFRSTPVVVGRHLYLARPFFCYPAICAIVASLNVTSDAAVQKVHPTTRRQRRPRDSDTSEAHTGGLAQSGGDPCGEEISFGATTPERASRPSVSLTAVSPFRAYDPFVNPPTNLFRKNTAALGSSTTIPQGSLQRSASTPRKTTVNLEGDARGRLVAAQSQVVTSDPIGMYFPRGPGEEWDVPLEILLALCPPRQRTSSKGPGTDASETKNISVTPGRICSRDFSSLSSPSSIDVAASSPALRSRPEGENRCDSILLND</sequence>
<evidence type="ECO:0000313" key="3">
    <source>
        <dbReference type="Proteomes" id="UP000031737"/>
    </source>
</evidence>
<feature type="compositionally biased region" description="Low complexity" evidence="1">
    <location>
        <begin position="761"/>
        <end position="779"/>
    </location>
</feature>
<feature type="compositionally biased region" description="Acidic residues" evidence="1">
    <location>
        <begin position="181"/>
        <end position="190"/>
    </location>
</feature>
<keyword evidence="3" id="KW-1185">Reference proteome</keyword>
<proteinExistence type="predicted"/>
<accession>A0A061IYL9</accession>
<reference evidence="2 3" key="1">
    <citation type="submission" date="2013-07" db="EMBL/GenBank/DDBJ databases">
        <authorList>
            <person name="Stoco P.H."/>
            <person name="Wagner G."/>
            <person name="Gerber A."/>
            <person name="Zaha A."/>
            <person name="Thompson C."/>
            <person name="Bartholomeu D.C."/>
            <person name="Luckemeyer D.D."/>
            <person name="Bahia D."/>
            <person name="Loreto E."/>
            <person name="Prestes E.B."/>
            <person name="Lima F.M."/>
            <person name="Rodrigues-Luiz G."/>
            <person name="Vallejo G.A."/>
            <person name="Filho J.F."/>
            <person name="Monteiro K.M."/>
            <person name="Tyler K.M."/>
            <person name="de Almeida L.G."/>
            <person name="Ortiz M.F."/>
            <person name="Siervo M.A."/>
            <person name="de Moraes M.H."/>
            <person name="Cunha O.L."/>
            <person name="Mendonca-Neto R."/>
            <person name="Silva R."/>
            <person name="Teixeira S.M."/>
            <person name="Murta S.M."/>
            <person name="Sincero T.C."/>
            <person name="Mendes T.A."/>
            <person name="Urmenyi T.P."/>
            <person name="Silva V.G."/>
            <person name="da Rocha W.D."/>
            <person name="Andersson B."/>
            <person name="Romanha A.J."/>
            <person name="Steindel M."/>
            <person name="de Vasconcelos A.T."/>
            <person name="Grisard E.C."/>
        </authorList>
    </citation>
    <scope>NUCLEOTIDE SEQUENCE [LARGE SCALE GENOMIC DNA]</scope>
    <source>
        <strain evidence="2 3">SC58</strain>
    </source>
</reference>
<comment type="caution">
    <text evidence="2">The sequence shown here is derived from an EMBL/GenBank/DDBJ whole genome shotgun (WGS) entry which is preliminary data.</text>
</comment>
<feature type="region of interest" description="Disordered" evidence="1">
    <location>
        <begin position="180"/>
        <end position="231"/>
    </location>
</feature>
<dbReference type="VEuPathDB" id="TriTrypDB:TRSC58_06229"/>
<feature type="region of interest" description="Disordered" evidence="1">
    <location>
        <begin position="663"/>
        <end position="683"/>
    </location>
</feature>
<feature type="region of interest" description="Disordered" evidence="1">
    <location>
        <begin position="578"/>
        <end position="632"/>
    </location>
</feature>
<gene>
    <name evidence="2" type="ORF">TRSC58_06229</name>
</gene>
<feature type="region of interest" description="Disordered" evidence="1">
    <location>
        <begin position="249"/>
        <end position="276"/>
    </location>
</feature>
<dbReference type="EMBL" id="AUPL01006229">
    <property type="protein sequence ID" value="ESL06102.1"/>
    <property type="molecule type" value="Genomic_DNA"/>
</dbReference>
<evidence type="ECO:0000256" key="1">
    <source>
        <dbReference type="SAM" id="MobiDB-lite"/>
    </source>
</evidence>
<feature type="compositionally biased region" description="Polar residues" evidence="1">
    <location>
        <begin position="1"/>
        <end position="11"/>
    </location>
</feature>